<evidence type="ECO:0000313" key="2">
    <source>
        <dbReference type="Proteomes" id="UP000644115"/>
    </source>
</evidence>
<dbReference type="EMBL" id="JACRWC010000110">
    <property type="protein sequence ID" value="MBC6000195.1"/>
    <property type="molecule type" value="Genomic_DNA"/>
</dbReference>
<dbReference type="RefSeq" id="WP_249287517.1">
    <property type="nucleotide sequence ID" value="NZ_JACRWC010000110.1"/>
</dbReference>
<dbReference type="AlphaFoldDB" id="A0A923NCC7"/>
<accession>A0A923NCC7</accession>
<organism evidence="1 2">
    <name type="scientific">Lentihominibacter faecis</name>
    <dbReference type="NCBI Taxonomy" id="2764712"/>
    <lineage>
        <taxon>Bacteria</taxon>
        <taxon>Bacillati</taxon>
        <taxon>Bacillota</taxon>
        <taxon>Clostridia</taxon>
        <taxon>Peptostreptococcales</taxon>
        <taxon>Anaerovoracaceae</taxon>
        <taxon>Lentihominibacter</taxon>
    </lineage>
</organism>
<sequence length="79" mass="9077">MTHWDKKVLWNKHSGKLMNFGSVDSVDEILTEYNEHIEVDELDEPEYFIYYSTCPDCGVKIGIENDGGNGFCVNYASKH</sequence>
<name>A0A923NCC7_9FIRM</name>
<keyword evidence="2" id="KW-1185">Reference proteome</keyword>
<reference evidence="1" key="1">
    <citation type="submission" date="2020-08" db="EMBL/GenBank/DDBJ databases">
        <authorList>
            <person name="Liu C."/>
            <person name="Sun Q."/>
        </authorList>
    </citation>
    <scope>NUCLEOTIDE SEQUENCE</scope>
    <source>
        <strain evidence="1">BX16</strain>
    </source>
</reference>
<dbReference type="Proteomes" id="UP000644115">
    <property type="component" value="Unassembled WGS sequence"/>
</dbReference>
<protein>
    <submittedName>
        <fullName evidence="1">Uncharacterized protein</fullName>
    </submittedName>
</protein>
<comment type="caution">
    <text evidence="1">The sequence shown here is derived from an EMBL/GenBank/DDBJ whole genome shotgun (WGS) entry which is preliminary data.</text>
</comment>
<proteinExistence type="predicted"/>
<gene>
    <name evidence="1" type="ORF">H8876_09305</name>
</gene>
<evidence type="ECO:0000313" key="1">
    <source>
        <dbReference type="EMBL" id="MBC6000195.1"/>
    </source>
</evidence>